<evidence type="ECO:0000256" key="1">
    <source>
        <dbReference type="ARBA" id="ARBA00006594"/>
    </source>
</evidence>
<keyword evidence="4" id="KW-0680">Restriction system</keyword>
<dbReference type="GO" id="GO:0008170">
    <property type="term" value="F:N-methyltransferase activity"/>
    <property type="evidence" value="ECO:0007669"/>
    <property type="project" value="InterPro"/>
</dbReference>
<dbReference type="CDD" id="cd16401">
    <property type="entry name" value="ParB_N_like_MT"/>
    <property type="match status" value="1"/>
</dbReference>
<dbReference type="REBASE" id="17198">
    <property type="entry name" value="M1.HmoORF2890P"/>
</dbReference>
<keyword evidence="8" id="KW-1185">Reference proteome</keyword>
<accession>B0TCU8</accession>
<dbReference type="PROSITE" id="PS00092">
    <property type="entry name" value="N6_MTASE"/>
    <property type="match status" value="1"/>
</dbReference>
<sequence length="417" mass="47327">MEIQKIPAEKLKAAKYNPRKDLKPGDSEYEKLCRSIEEFGYVEPVIWNRRTGNIVGGHQRYKVLTALGYKEIDCVVVDLDEQHEKALNVALNKISGEFDIPLLTDLLKGLNDDGFDVSLTGFDAAEIDELFRDKTAANVKEDNFDAEKAAAEIKTPVTQRGDIWLLGRHRLMCGDSALLLDVQKLMDGKKVRFVFTDPPWNVDYGSDTRHPSWKPRQILNDRMSTEEFGAFLSRAFNCMREVSEAGCMTYVVMSAQEWGSLMNVLREAGYHWSSTIIWKKDSLVLSRKDYHTQYEPIWYGWLEGTRLCPLKDRKQSDVWEIPRPKVSEEHPTMKPVSLVAKAMLNSSHAGDLALDLFGGSGTTMIAAEQTGRVCFMMELDPKYCDVIAKRYVSQFGDNAAFLLRGDEKIPYAETQIA</sequence>
<feature type="domain" description="ParB-like N-terminal" evidence="6">
    <location>
        <begin position="4"/>
        <end position="93"/>
    </location>
</feature>
<dbReference type="EC" id="2.1.1.-" evidence="5"/>
<dbReference type="SMART" id="SM00470">
    <property type="entry name" value="ParB"/>
    <property type="match status" value="1"/>
</dbReference>
<keyword evidence="2 7" id="KW-0489">Methyltransferase</keyword>
<evidence type="ECO:0000256" key="4">
    <source>
        <dbReference type="ARBA" id="ARBA00022747"/>
    </source>
</evidence>
<evidence type="ECO:0000256" key="5">
    <source>
        <dbReference type="RuleBase" id="RU362026"/>
    </source>
</evidence>
<evidence type="ECO:0000259" key="6">
    <source>
        <dbReference type="SMART" id="SM00470"/>
    </source>
</evidence>
<dbReference type="STRING" id="498761.HM1_2890"/>
<dbReference type="eggNOG" id="COG0863">
    <property type="taxonomic scope" value="Bacteria"/>
</dbReference>
<dbReference type="Pfam" id="PF01555">
    <property type="entry name" value="N6_N4_Mtase"/>
    <property type="match status" value="1"/>
</dbReference>
<proteinExistence type="inferred from homology"/>
<dbReference type="InterPro" id="IPR002052">
    <property type="entry name" value="DNA_methylase_N6_adenine_CS"/>
</dbReference>
<dbReference type="PIRSF" id="PIRSF036758">
    <property type="entry name" value="Aden_M_ParB"/>
    <property type="match status" value="1"/>
</dbReference>
<dbReference type="eggNOG" id="COG1475">
    <property type="taxonomic scope" value="Bacteria"/>
</dbReference>
<keyword evidence="3" id="KW-0808">Transferase</keyword>
<dbReference type="HOGENOM" id="CLU_024927_0_0_9"/>
<organism evidence="7 8">
    <name type="scientific">Heliobacterium modesticaldum (strain ATCC 51547 / Ice1)</name>
    <dbReference type="NCBI Taxonomy" id="498761"/>
    <lineage>
        <taxon>Bacteria</taxon>
        <taxon>Bacillati</taxon>
        <taxon>Bacillota</taxon>
        <taxon>Clostridia</taxon>
        <taxon>Eubacteriales</taxon>
        <taxon>Heliobacteriaceae</taxon>
        <taxon>Heliomicrobium</taxon>
    </lineage>
</organism>
<dbReference type="Gene3D" id="3.90.1530.10">
    <property type="entry name" value="Conserved hypothetical protein from pyrococcus furiosus pfu- 392566-001, ParB domain"/>
    <property type="match status" value="1"/>
</dbReference>
<dbReference type="Proteomes" id="UP000008550">
    <property type="component" value="Chromosome"/>
</dbReference>
<evidence type="ECO:0000313" key="8">
    <source>
        <dbReference type="Proteomes" id="UP000008550"/>
    </source>
</evidence>
<evidence type="ECO:0000256" key="3">
    <source>
        <dbReference type="ARBA" id="ARBA00022679"/>
    </source>
</evidence>
<dbReference type="AlphaFoldDB" id="B0TCU8"/>
<evidence type="ECO:0000256" key="2">
    <source>
        <dbReference type="ARBA" id="ARBA00022603"/>
    </source>
</evidence>
<dbReference type="GO" id="GO:0009307">
    <property type="term" value="P:DNA restriction-modification system"/>
    <property type="evidence" value="ECO:0007669"/>
    <property type="project" value="UniProtKB-KW"/>
</dbReference>
<dbReference type="Gene3D" id="3.40.50.150">
    <property type="entry name" value="Vaccinia Virus protein VP39"/>
    <property type="match status" value="1"/>
</dbReference>
<dbReference type="InterPro" id="IPR015840">
    <property type="entry name" value="DNA_MeTrfase_ParB"/>
</dbReference>
<dbReference type="SUPFAM" id="SSF53335">
    <property type="entry name" value="S-adenosyl-L-methionine-dependent methyltransferases"/>
    <property type="match status" value="1"/>
</dbReference>
<gene>
    <name evidence="7" type="ORF">HM1_2890</name>
</gene>
<protein>
    <recommendedName>
        <fullName evidence="5">Methyltransferase</fullName>
        <ecNumber evidence="5">2.1.1.-</ecNumber>
    </recommendedName>
</protein>
<dbReference type="SUPFAM" id="SSF110849">
    <property type="entry name" value="ParB/Sulfiredoxin"/>
    <property type="match status" value="1"/>
</dbReference>
<dbReference type="KEGG" id="hmo:HM1_2890"/>
<evidence type="ECO:0000313" key="7">
    <source>
        <dbReference type="EMBL" id="ABZ85399.1"/>
    </source>
</evidence>
<dbReference type="PRINTS" id="PR00508">
    <property type="entry name" value="S21N4MTFRASE"/>
</dbReference>
<dbReference type="InterPro" id="IPR001091">
    <property type="entry name" value="RM_Methyltransferase"/>
</dbReference>
<comment type="similarity">
    <text evidence="1 5">Belongs to the N(4)/N(6)-methyltransferase family.</text>
</comment>
<dbReference type="GO" id="GO:0003677">
    <property type="term" value="F:DNA binding"/>
    <property type="evidence" value="ECO:0007669"/>
    <property type="project" value="InterPro"/>
</dbReference>
<dbReference type="OrthoDB" id="9773571at2"/>
<dbReference type="InterPro" id="IPR002941">
    <property type="entry name" value="DNA_methylase_N4/N6"/>
</dbReference>
<dbReference type="GO" id="GO:0032259">
    <property type="term" value="P:methylation"/>
    <property type="evidence" value="ECO:0007669"/>
    <property type="project" value="UniProtKB-KW"/>
</dbReference>
<dbReference type="InterPro" id="IPR003115">
    <property type="entry name" value="ParB_N"/>
</dbReference>
<dbReference type="EMBL" id="CP000930">
    <property type="protein sequence ID" value="ABZ85399.1"/>
    <property type="molecule type" value="Genomic_DNA"/>
</dbReference>
<reference evidence="7 8" key="1">
    <citation type="journal article" date="2008" name="J. Bacteriol.">
        <title>The genome of Heliobacterium modesticaldum, a phototrophic representative of the Firmicutes containing the simplest photosynthetic apparatus.</title>
        <authorList>
            <person name="Sattley W.M."/>
            <person name="Madigan M.T."/>
            <person name="Swingley W.D."/>
            <person name="Cheung P.C."/>
            <person name="Clocksin K.M."/>
            <person name="Conrad A.L."/>
            <person name="Dejesa L.C."/>
            <person name="Honchak B.M."/>
            <person name="Jung D.O."/>
            <person name="Karbach L.E."/>
            <person name="Kurdoglu A."/>
            <person name="Lahiri S."/>
            <person name="Mastrian S.D."/>
            <person name="Page L.E."/>
            <person name="Taylor H.L."/>
            <person name="Wang Z.T."/>
            <person name="Raymond J."/>
            <person name="Chen M."/>
            <person name="Blankenship R.E."/>
            <person name="Touchman J.W."/>
        </authorList>
    </citation>
    <scope>NUCLEOTIDE SEQUENCE [LARGE SCALE GENOMIC DNA]</scope>
    <source>
        <strain evidence="8">ATCC 51547 / Ice1</strain>
    </source>
</reference>
<name>B0TCU8_HELMI</name>
<dbReference type="Pfam" id="PF02195">
    <property type="entry name" value="ParB_N"/>
    <property type="match status" value="1"/>
</dbReference>
<dbReference type="InterPro" id="IPR036086">
    <property type="entry name" value="ParB/Sulfiredoxin_sf"/>
</dbReference>
<dbReference type="RefSeq" id="WP_012283880.1">
    <property type="nucleotide sequence ID" value="NC_010337.2"/>
</dbReference>
<dbReference type="InterPro" id="IPR029063">
    <property type="entry name" value="SAM-dependent_MTases_sf"/>
</dbReference>